<geneLocation type="plasmid" evidence="2 3">
    <name>megaplasmid</name>
</geneLocation>
<evidence type="ECO:0000313" key="3">
    <source>
        <dbReference type="Proteomes" id="UP001493153"/>
    </source>
</evidence>
<keyword evidence="3" id="KW-1185">Reference proteome</keyword>
<reference evidence="2 3" key="1">
    <citation type="submission" date="2020-09" db="EMBL/GenBank/DDBJ databases">
        <title>Genome sequences of Mycetohabitans spp.</title>
        <authorList>
            <person name="Carter M.E."/>
            <person name="Carpenter S.C.D."/>
            <person name="Bogdanove A.J."/>
        </authorList>
    </citation>
    <scope>NUCLEOTIDE SEQUENCE [LARGE SCALE GENOMIC DNA]</scope>
    <source>
        <strain evidence="2 3">B12</strain>
        <plasmid evidence="2 3">megaplasmid</plasmid>
    </source>
</reference>
<proteinExistence type="predicted"/>
<accession>A0ABZ2PVL5</accession>
<dbReference type="InterPro" id="IPR009912">
    <property type="entry name" value="DUF1451"/>
</dbReference>
<organism evidence="2 3">
    <name type="scientific">Mycetohabitans rhizoxinica</name>
    <dbReference type="NCBI Taxonomy" id="412963"/>
    <lineage>
        <taxon>Bacteria</taxon>
        <taxon>Pseudomonadati</taxon>
        <taxon>Pseudomonadota</taxon>
        <taxon>Betaproteobacteria</taxon>
        <taxon>Burkholderiales</taxon>
        <taxon>Burkholderiaceae</taxon>
        <taxon>Mycetohabitans</taxon>
    </lineage>
</organism>
<dbReference type="Pfam" id="PF07295">
    <property type="entry name" value="DUF1451"/>
    <property type="match status" value="1"/>
</dbReference>
<dbReference type="Proteomes" id="UP001493153">
    <property type="component" value="Plasmid megaplasmid"/>
</dbReference>
<feature type="region of interest" description="Disordered" evidence="1">
    <location>
        <begin position="23"/>
        <end position="56"/>
    </location>
</feature>
<gene>
    <name evidence="2" type="ORF">IHE29_02350</name>
</gene>
<feature type="compositionally biased region" description="Basic and acidic residues" evidence="1">
    <location>
        <begin position="43"/>
        <end position="56"/>
    </location>
</feature>
<evidence type="ECO:0000256" key="1">
    <source>
        <dbReference type="SAM" id="MobiDB-lite"/>
    </source>
</evidence>
<keyword evidence="2" id="KW-0614">Plasmid</keyword>
<protein>
    <submittedName>
        <fullName evidence="2">Alpha helical protein</fullName>
    </submittedName>
</protein>
<dbReference type="EMBL" id="CP062175">
    <property type="protein sequence ID" value="WXK38173.1"/>
    <property type="molecule type" value="Genomic_DNA"/>
</dbReference>
<evidence type="ECO:0000313" key="2">
    <source>
        <dbReference type="EMBL" id="WXK38173.1"/>
    </source>
</evidence>
<name>A0ABZ2PVL5_9BURK</name>
<dbReference type="RefSeq" id="WP_338910297.1">
    <property type="nucleotide sequence ID" value="NZ_CP062175.1"/>
</dbReference>
<sequence>MTAHAGERAQKTGDFRCAKCHRSTHVPAGKPIPKCPHCGNETYSEHTHEPGNKRSS</sequence>